<feature type="domain" description="Transglutaminase-like" evidence="4">
    <location>
        <begin position="580"/>
        <end position="651"/>
    </location>
</feature>
<feature type="transmembrane region" description="Helical" evidence="3">
    <location>
        <begin position="45"/>
        <end position="61"/>
    </location>
</feature>
<feature type="compositionally biased region" description="Polar residues" evidence="2">
    <location>
        <begin position="692"/>
        <end position="704"/>
    </location>
</feature>
<feature type="compositionally biased region" description="Low complexity" evidence="2">
    <location>
        <begin position="295"/>
        <end position="304"/>
    </location>
</feature>
<feature type="transmembrane region" description="Helical" evidence="3">
    <location>
        <begin position="737"/>
        <end position="758"/>
    </location>
</feature>
<dbReference type="PROSITE" id="PS51257">
    <property type="entry name" value="PROKAR_LIPOPROTEIN"/>
    <property type="match status" value="1"/>
</dbReference>
<dbReference type="PANTHER" id="PTHR42736">
    <property type="entry name" value="PROTEIN-GLUTAMINE GAMMA-GLUTAMYLTRANSFERASE"/>
    <property type="match status" value="1"/>
</dbReference>
<proteinExistence type="predicted"/>
<evidence type="ECO:0000256" key="2">
    <source>
        <dbReference type="SAM" id="MobiDB-lite"/>
    </source>
</evidence>
<evidence type="ECO:0000313" key="5">
    <source>
        <dbReference type="EMBL" id="MBN8661423.1"/>
    </source>
</evidence>
<dbReference type="PANTHER" id="PTHR42736:SF1">
    <property type="entry name" value="PROTEIN-GLUTAMINE GAMMA-GLUTAMYLTRANSFERASE"/>
    <property type="match status" value="1"/>
</dbReference>
<evidence type="ECO:0000256" key="1">
    <source>
        <dbReference type="SAM" id="Coils"/>
    </source>
</evidence>
<gene>
    <name evidence="5" type="ORF">J0M35_13745</name>
</gene>
<feature type="transmembrane region" description="Helical" evidence="3">
    <location>
        <begin position="68"/>
        <end position="86"/>
    </location>
</feature>
<evidence type="ECO:0000259" key="4">
    <source>
        <dbReference type="SMART" id="SM00460"/>
    </source>
</evidence>
<keyword evidence="1" id="KW-0175">Coiled coil</keyword>
<reference evidence="5" key="1">
    <citation type="submission" date="2021-02" db="EMBL/GenBank/DDBJ databases">
        <title>Genome-Resolved Metagenomics of a Microbial Community Performing Photosynthetic Biological Nutrient Removal.</title>
        <authorList>
            <person name="Mcdaniel E.A."/>
        </authorList>
    </citation>
    <scope>NUCLEOTIDE SEQUENCE</scope>
    <source>
        <strain evidence="5">UWPOB_OBS1</strain>
    </source>
</reference>
<dbReference type="Proteomes" id="UP000664277">
    <property type="component" value="Unassembled WGS sequence"/>
</dbReference>
<feature type="region of interest" description="Disordered" evidence="2">
    <location>
        <begin position="684"/>
        <end position="722"/>
    </location>
</feature>
<dbReference type="Gene3D" id="3.10.620.30">
    <property type="match status" value="1"/>
</dbReference>
<keyword evidence="3" id="KW-0812">Transmembrane</keyword>
<feature type="transmembrane region" description="Helical" evidence="3">
    <location>
        <begin position="20"/>
        <end position="39"/>
    </location>
</feature>
<sequence>MNQKKKKREEAAESSVGTRLTALIMNLVLLLAAACYVPTLPVATLLYILTAVLGSYLAYLYRDSRPGWLGTLPTVGTILLFTNFVFEVINGYMSSTATAVAAFVHLIAGLSALHCFDLRTRTDFSIASLIGLALLTFLTGVGGKDPFFGLFILLYTVLAGLLLFFDSSSRSHELGPSRAVAATDKSKQPVVEKRLRALSLTSFLPILLLPIASFALFTIMPRSDSLLDVFIGSIRSRFPLSAYLSSQLGKGGRSQALRGGTESRDTGGSSFTVKGGEHGTAGGTTAQDKKPGKGSSSSTTVSATPLDKKSNDEVDLSKIKGPLTPAQAAKLKEQVKKDKVLSEAYEREGVDLNNPQSQAETLVMKVSGNHNVYLRKYAMNGFDGQIWKRALPTSSMLLKPNKTFGFDLTNSNSVYVPPALPTLEVKLDCRAEADLGYYVPTSWIPQIVRTAGDEVRLDTDGTVKATKPILRGSAFSVICQSPIYDLEVMRKQQLETLNEVEEERKDELETAKSCLTLSGGLSDKLKELSNKICQDPEANWFTRAEKIQNYLKTNYQYEADGLFKEQNGSEDPYQAIDNFLFQKKSGSCRHFATAHALLCRSQGIPSRLVIGYLPGTFNKNTGFSEIRGKDAHVWTEIYMPYWNWIPFDPTPSGRLPAHEEGGNVLSKFIRSGLANPFAQDIKSNRKPKRNLTDLNGLNKSNQEQADLEPPPPPGEKGKEGLKLPMLGTVDPQVMQTFARVLAILFAFALLIFCLVVYFKHKKDKAEKLFLAQYKPSTIVYLEVLDDLKRFDIVKFPTETVDEISTRLSDRLDTLRDEGRTVPEALSPVVSKFMELYNADRFGGDDYLDELTEIAQEIKRLATTAKN</sequence>
<dbReference type="SUPFAM" id="SSF54001">
    <property type="entry name" value="Cysteine proteinases"/>
    <property type="match status" value="1"/>
</dbReference>
<feature type="transmembrane region" description="Helical" evidence="3">
    <location>
        <begin position="147"/>
        <end position="165"/>
    </location>
</feature>
<feature type="transmembrane region" description="Helical" evidence="3">
    <location>
        <begin position="124"/>
        <end position="141"/>
    </location>
</feature>
<dbReference type="AlphaFoldDB" id="A0A8J7TNW9"/>
<evidence type="ECO:0000256" key="3">
    <source>
        <dbReference type="SAM" id="Phobius"/>
    </source>
</evidence>
<keyword evidence="3" id="KW-0472">Membrane</keyword>
<evidence type="ECO:0000313" key="6">
    <source>
        <dbReference type="Proteomes" id="UP000664277"/>
    </source>
</evidence>
<comment type="caution">
    <text evidence="5">The sequence shown here is derived from an EMBL/GenBank/DDBJ whole genome shotgun (WGS) entry which is preliminary data.</text>
</comment>
<dbReference type="Pfam" id="PF01841">
    <property type="entry name" value="Transglut_core"/>
    <property type="match status" value="1"/>
</dbReference>
<accession>A0A8J7TNW9</accession>
<feature type="region of interest" description="Disordered" evidence="2">
    <location>
        <begin position="250"/>
        <end position="316"/>
    </location>
</feature>
<feature type="transmembrane region" description="Helical" evidence="3">
    <location>
        <begin position="197"/>
        <end position="220"/>
    </location>
</feature>
<dbReference type="SMART" id="SM00460">
    <property type="entry name" value="TGc"/>
    <property type="match status" value="1"/>
</dbReference>
<feature type="coiled-coil region" evidence="1">
    <location>
        <begin position="483"/>
        <end position="511"/>
    </location>
</feature>
<dbReference type="EMBL" id="JAFLCK010000020">
    <property type="protein sequence ID" value="MBN8661423.1"/>
    <property type="molecule type" value="Genomic_DNA"/>
</dbReference>
<keyword evidence="3" id="KW-1133">Transmembrane helix</keyword>
<organism evidence="5 6">
    <name type="scientific">Candidatus Obscuribacter phosphatis</name>
    <dbReference type="NCBI Taxonomy" id="1906157"/>
    <lineage>
        <taxon>Bacteria</taxon>
        <taxon>Bacillati</taxon>
        <taxon>Candidatus Melainabacteria</taxon>
        <taxon>Candidatus Obscuribacterales</taxon>
        <taxon>Candidatus Obscuribacteraceae</taxon>
        <taxon>Candidatus Obscuribacter</taxon>
    </lineage>
</organism>
<dbReference type="InterPro" id="IPR052901">
    <property type="entry name" value="Bact_TGase-like"/>
</dbReference>
<feature type="compositionally biased region" description="Basic and acidic residues" evidence="2">
    <location>
        <begin position="306"/>
        <end position="316"/>
    </location>
</feature>
<name>A0A8J7TNW9_9BACT</name>
<feature type="transmembrane region" description="Helical" evidence="3">
    <location>
        <begin position="92"/>
        <end position="112"/>
    </location>
</feature>
<dbReference type="InterPro" id="IPR038765">
    <property type="entry name" value="Papain-like_cys_pep_sf"/>
</dbReference>
<dbReference type="InterPro" id="IPR002931">
    <property type="entry name" value="Transglutaminase-like"/>
</dbReference>
<protein>
    <recommendedName>
        <fullName evidence="4">Transglutaminase-like domain-containing protein</fullName>
    </recommendedName>
</protein>